<dbReference type="Gene3D" id="3.40.50.150">
    <property type="entry name" value="Vaccinia Virus protein VP39"/>
    <property type="match status" value="1"/>
</dbReference>
<sequence>MNVTAKAFEPTSTDLLSEAVHQNSALSLAGILERTFTFAFRSMVYPQIWEDPRADMEALELTPQSRLVTIASGGCNVMSYLTANPARIYAIDLNQTHIALLKLKVAAAQHLPNHATFYRFFGAANDRRNIHLYNDLIAQHLDADTRGYWEGRELSGRRRISRFARNFYHFGLLGRFIATGHIAARVFGANPKRMLEARTIEEQREIFAREIAPAFEHPVLRWITSNRASLFGLGIPPVQYDALCNGGSRRMSDVLRERSERLATGFDLKDNYFAWQAFGRRYPAQGEGPCPPYLDKANFMAVKARANRVNVIHDNMIRFLSNEPAESLDRYVLLDAQDWMDDGALNALWQEITRTARPGARVIFRTAGEESILPGRVSDATLDRWTYDAAKSAEIHNKDRSAIYGGFHLYVKNA</sequence>
<dbReference type="AlphaFoldDB" id="A0A1I7MY85"/>
<dbReference type="OrthoDB" id="1522784at2"/>
<dbReference type="Pfam" id="PF11899">
    <property type="entry name" value="DUF3419"/>
    <property type="match status" value="1"/>
</dbReference>
<proteinExistence type="predicted"/>
<dbReference type="PANTHER" id="PTHR47473:SF1">
    <property type="entry name" value="METHYLTRANSFERASE DOMAIN-CONTAINING PROTEIN"/>
    <property type="match status" value="1"/>
</dbReference>
<dbReference type="PANTHER" id="PTHR47473">
    <property type="entry name" value="BTA1P"/>
    <property type="match status" value="1"/>
</dbReference>
<name>A0A1I7MY85_9HYPH</name>
<dbReference type="InterPro" id="IPR021829">
    <property type="entry name" value="DUF3419"/>
</dbReference>
<dbReference type="EMBL" id="FPCH01000001">
    <property type="protein sequence ID" value="SFV27372.1"/>
    <property type="molecule type" value="Genomic_DNA"/>
</dbReference>
<dbReference type="SUPFAM" id="SSF53335">
    <property type="entry name" value="S-adenosyl-L-methionine-dependent methyltransferases"/>
    <property type="match status" value="1"/>
</dbReference>
<dbReference type="GO" id="GO:0016740">
    <property type="term" value="F:transferase activity"/>
    <property type="evidence" value="ECO:0007669"/>
    <property type="project" value="UniProtKB-KW"/>
</dbReference>
<evidence type="ECO:0000313" key="1">
    <source>
        <dbReference type="EMBL" id="SFV27372.1"/>
    </source>
</evidence>
<keyword evidence="1" id="KW-0808">Transferase</keyword>
<dbReference type="Proteomes" id="UP000199423">
    <property type="component" value="Unassembled WGS sequence"/>
</dbReference>
<dbReference type="STRING" id="51670.SAMN04488557_0744"/>
<reference evidence="2" key="1">
    <citation type="submission" date="2016-10" db="EMBL/GenBank/DDBJ databases">
        <authorList>
            <person name="Varghese N."/>
            <person name="Submissions S."/>
        </authorList>
    </citation>
    <scope>NUCLEOTIDE SEQUENCE [LARGE SCALE GENOMIC DNA]</scope>
    <source>
        <strain evidence="2">DSM 1565</strain>
    </source>
</reference>
<protein>
    <submittedName>
        <fullName evidence="1">S-adenosylmethionine-diacylglycerol 3-amino-3-carboxypropyl transferase</fullName>
    </submittedName>
</protein>
<accession>A0A1I7MY85</accession>
<evidence type="ECO:0000313" key="2">
    <source>
        <dbReference type="Proteomes" id="UP000199423"/>
    </source>
</evidence>
<gene>
    <name evidence="1" type="ORF">SAMN04488557_0744</name>
</gene>
<dbReference type="RefSeq" id="WP_092864346.1">
    <property type="nucleotide sequence ID" value="NZ_FPCH01000001.1"/>
</dbReference>
<organism evidence="1 2">
    <name type="scientific">Hyphomicrobium facile</name>
    <dbReference type="NCBI Taxonomy" id="51670"/>
    <lineage>
        <taxon>Bacteria</taxon>
        <taxon>Pseudomonadati</taxon>
        <taxon>Pseudomonadota</taxon>
        <taxon>Alphaproteobacteria</taxon>
        <taxon>Hyphomicrobiales</taxon>
        <taxon>Hyphomicrobiaceae</taxon>
        <taxon>Hyphomicrobium</taxon>
    </lineage>
</organism>
<dbReference type="InterPro" id="IPR029063">
    <property type="entry name" value="SAM-dependent_MTases_sf"/>
</dbReference>
<keyword evidence="2" id="KW-1185">Reference proteome</keyword>